<proteinExistence type="predicted"/>
<name>A0ABT9YM52_9BACI</name>
<keyword evidence="2" id="KW-1185">Reference proteome</keyword>
<comment type="caution">
    <text evidence="1">The sequence shown here is derived from an EMBL/GenBank/DDBJ whole genome shotgun (WGS) entry which is preliminary data.</text>
</comment>
<gene>
    <name evidence="1" type="ORF">J2S05_003752</name>
</gene>
<evidence type="ECO:0000313" key="1">
    <source>
        <dbReference type="EMBL" id="MDQ0208928.1"/>
    </source>
</evidence>
<dbReference type="EMBL" id="JAUSUA010000007">
    <property type="protein sequence ID" value="MDQ0208928.1"/>
    <property type="molecule type" value="Genomic_DNA"/>
</dbReference>
<dbReference type="Proteomes" id="UP001225034">
    <property type="component" value="Unassembled WGS sequence"/>
</dbReference>
<accession>A0ABT9YM52</accession>
<protein>
    <submittedName>
        <fullName evidence="1">Uncharacterized protein</fullName>
    </submittedName>
</protein>
<sequence>MQTIIKSKEVRHYFAETKTHLELVFKMKAGFEVTKDAIGELTLWTQPSPEYDHIEDSLSTDQYSIEVTNEISYDEAVNEEWDDVEGIDIEIGYKIVFVTMVLDTPYVFTSDSDDEVEVYEANFAEHYRLHEATYPLFPVEWDVDLENTVKLEMNTTGTHKQIFKQNYAAEFKVVDNVTAKTLTGDKFTKESITSTVTIDFNQEDFAEDGIKRLVILEPSDYLFKSKIEHKALKLPNAVVDIHDAQIIYNLNKEFTAYETDNLEEKAWSTLAELIPHLGLSNVAATTEDSIVSFRSSYNTEDNVSLESIKIN</sequence>
<reference evidence="1 2" key="1">
    <citation type="submission" date="2023-07" db="EMBL/GenBank/DDBJ databases">
        <title>Genomic Encyclopedia of Type Strains, Phase IV (KMG-IV): sequencing the most valuable type-strain genomes for metagenomic binning, comparative biology and taxonomic classification.</title>
        <authorList>
            <person name="Goeker M."/>
        </authorList>
    </citation>
    <scope>NUCLEOTIDE SEQUENCE [LARGE SCALE GENOMIC DNA]</scope>
    <source>
        <strain evidence="1 2">DSM 19154</strain>
    </source>
</reference>
<dbReference type="RefSeq" id="WP_306985377.1">
    <property type="nucleotide sequence ID" value="NZ_JAUSUA010000007.1"/>
</dbReference>
<organism evidence="1 2">
    <name type="scientific">Alkalicoccobacillus murimartini</name>
    <dbReference type="NCBI Taxonomy" id="171685"/>
    <lineage>
        <taxon>Bacteria</taxon>
        <taxon>Bacillati</taxon>
        <taxon>Bacillota</taxon>
        <taxon>Bacilli</taxon>
        <taxon>Bacillales</taxon>
        <taxon>Bacillaceae</taxon>
        <taxon>Alkalicoccobacillus</taxon>
    </lineage>
</organism>
<evidence type="ECO:0000313" key="2">
    <source>
        <dbReference type="Proteomes" id="UP001225034"/>
    </source>
</evidence>